<dbReference type="PANTHER" id="PTHR11937">
    <property type="entry name" value="ACTIN"/>
    <property type="match status" value="1"/>
</dbReference>
<dbReference type="VEuPathDB" id="TriTrypDB:LPAL13_150018600"/>
<dbReference type="SUPFAM" id="SSF53067">
    <property type="entry name" value="Actin-like ATPase domain"/>
    <property type="match status" value="2"/>
</dbReference>
<dbReference type="RefSeq" id="XP_010697506.1">
    <property type="nucleotide sequence ID" value="XM_010699204.1"/>
</dbReference>
<dbReference type="VEuPathDB" id="TriTrypDB:LPMP_151310"/>
<dbReference type="SMART" id="SM00268">
    <property type="entry name" value="ACTIN"/>
    <property type="match status" value="1"/>
</dbReference>
<dbReference type="InterPro" id="IPR043129">
    <property type="entry name" value="ATPase_NBD"/>
</dbReference>
<reference evidence="2 3" key="1">
    <citation type="journal article" date="2015" name="Sci. Rep.">
        <title>The genome of Leishmania panamensis: insights into genomics of the L. (Viannia) subgenus.</title>
        <authorList>
            <person name="Llanes A."/>
            <person name="Restrepo C.M."/>
            <person name="Vecchio G.D."/>
            <person name="Anguizola F.J."/>
            <person name="Lleonart R."/>
        </authorList>
    </citation>
    <scope>NUCLEOTIDE SEQUENCE [LARGE SCALE GENOMIC DNA]</scope>
    <source>
        <strain evidence="2 3">MHOM/PA/94/PSC-1</strain>
    </source>
</reference>
<evidence type="ECO:0000313" key="2">
    <source>
        <dbReference type="EMBL" id="AIN96853.1"/>
    </source>
</evidence>
<dbReference type="Gene3D" id="2.30.36.70">
    <property type="entry name" value="Actin, Chain A, domain 2"/>
    <property type="match status" value="1"/>
</dbReference>
<dbReference type="eggNOG" id="KOG0678">
    <property type="taxonomic scope" value="Eukaryota"/>
</dbReference>
<dbReference type="AlphaFoldDB" id="A0A088RLP3"/>
<dbReference type="Proteomes" id="UP000063063">
    <property type="component" value="Chromosome 15"/>
</dbReference>
<comment type="similarity">
    <text evidence="1">Belongs to the actin family.</text>
</comment>
<dbReference type="OrthoDB" id="421448at2759"/>
<organism evidence="2 3">
    <name type="scientific">Leishmania panamensis</name>
    <dbReference type="NCBI Taxonomy" id="5679"/>
    <lineage>
        <taxon>Eukaryota</taxon>
        <taxon>Discoba</taxon>
        <taxon>Euglenozoa</taxon>
        <taxon>Kinetoplastea</taxon>
        <taxon>Metakinetoplastina</taxon>
        <taxon>Trypanosomatida</taxon>
        <taxon>Trypanosomatidae</taxon>
        <taxon>Leishmaniinae</taxon>
        <taxon>Leishmania</taxon>
        <taxon>Leishmania guyanensis species complex</taxon>
    </lineage>
</organism>
<dbReference type="EMBL" id="CP009384">
    <property type="protein sequence ID" value="AIN96853.1"/>
    <property type="molecule type" value="Genomic_DNA"/>
</dbReference>
<name>A0A088RLP3_LEIPA</name>
<dbReference type="InterPro" id="IPR004000">
    <property type="entry name" value="Actin"/>
</dbReference>
<keyword evidence="3" id="KW-1185">Reference proteome</keyword>
<dbReference type="PRINTS" id="PR00190">
    <property type="entry name" value="ACTIN"/>
</dbReference>
<evidence type="ECO:0000313" key="3">
    <source>
        <dbReference type="Proteomes" id="UP000063063"/>
    </source>
</evidence>
<proteinExistence type="inferred from homology"/>
<dbReference type="FunFam" id="3.30.420.40:FF:000058">
    <property type="entry name" value="Putative actin-related protein 5"/>
    <property type="match status" value="1"/>
</dbReference>
<dbReference type="FunFam" id="3.30.420.40:FF:000502">
    <property type="entry name" value="Actin-Related Proteins"/>
    <property type="match status" value="1"/>
</dbReference>
<dbReference type="KEGG" id="lpan:LPMP_151310"/>
<sequence>MACSSCATSVLVCDIGTSTTRLGYAGNAEPTFIFPTTCAWQDCRPAETFVVGDEAATMVGLGIQRRSVLEHGLVADWDVMEEYWCHLFNHRVCVESQDVGVLLTEPAVTPYEQRERTAEILFESFGVPKLFIGSQALFLLHSVGDRCDTAVVVESGAGVTQVLPIVAGYAVAAAARRFPVAGLDVTQYVLNNLREHEEGIEMEQALEVAEQVKVRYGCMAKDFARECAEAESKLPSYAIRNTELHTRAGAPYSIDVDDEQLLVPETMFQPDSLAAPWTVTASLFGGLPAVIDAVVWSCPMDCRRSLYANVIVSGGNTRLPYFAKRLHGALRHALDERATGVIAASGGPLGRQVQYEVNVRDYSQAMHAVWRGASAFAASPEYETSAVTRAAYMECGAAVMHQHHI</sequence>
<dbReference type="Gene3D" id="3.30.420.40">
    <property type="match status" value="2"/>
</dbReference>
<dbReference type="GeneID" id="22573551"/>
<protein>
    <submittedName>
        <fullName evidence="2">Actin-related protein 3, putative</fullName>
    </submittedName>
</protein>
<evidence type="ECO:0000256" key="1">
    <source>
        <dbReference type="RuleBase" id="RU000487"/>
    </source>
</evidence>
<dbReference type="Pfam" id="PF00022">
    <property type="entry name" value="Actin"/>
    <property type="match status" value="1"/>
</dbReference>
<gene>
    <name evidence="2" type="ORF">LPMP_151310</name>
</gene>
<accession>A0A088RLP3</accession>
<dbReference type="Gene3D" id="3.90.640.10">
    <property type="entry name" value="Actin, Chain A, domain 4"/>
    <property type="match status" value="1"/>
</dbReference>